<dbReference type="Proteomes" id="UP000638648">
    <property type="component" value="Unassembled WGS sequence"/>
</dbReference>
<keyword evidence="2" id="KW-0472">Membrane</keyword>
<keyword evidence="2" id="KW-0812">Transmembrane</keyword>
<keyword evidence="4" id="KW-1185">Reference proteome</keyword>
<dbReference type="EMBL" id="JADBEM010000001">
    <property type="protein sequence ID" value="MBE1609494.1"/>
    <property type="molecule type" value="Genomic_DNA"/>
</dbReference>
<keyword evidence="2" id="KW-1133">Transmembrane helix</keyword>
<feature type="transmembrane region" description="Helical" evidence="2">
    <location>
        <begin position="161"/>
        <end position="186"/>
    </location>
</feature>
<organism evidence="3 4">
    <name type="scientific">Actinopolymorpha pittospori</name>
    <dbReference type="NCBI Taxonomy" id="648752"/>
    <lineage>
        <taxon>Bacteria</taxon>
        <taxon>Bacillati</taxon>
        <taxon>Actinomycetota</taxon>
        <taxon>Actinomycetes</taxon>
        <taxon>Propionibacteriales</taxon>
        <taxon>Actinopolymorphaceae</taxon>
        <taxon>Actinopolymorpha</taxon>
    </lineage>
</organism>
<name>A0A927N006_9ACTN</name>
<feature type="region of interest" description="Disordered" evidence="1">
    <location>
        <begin position="114"/>
        <end position="145"/>
    </location>
</feature>
<dbReference type="RefSeq" id="WP_192753063.1">
    <property type="nucleotide sequence ID" value="NZ_BAABJL010000156.1"/>
</dbReference>
<evidence type="ECO:0000313" key="3">
    <source>
        <dbReference type="EMBL" id="MBE1609494.1"/>
    </source>
</evidence>
<protein>
    <submittedName>
        <fullName evidence="3">Uncharacterized protein</fullName>
    </submittedName>
</protein>
<comment type="caution">
    <text evidence="3">The sequence shown here is derived from an EMBL/GenBank/DDBJ whole genome shotgun (WGS) entry which is preliminary data.</text>
</comment>
<evidence type="ECO:0000256" key="2">
    <source>
        <dbReference type="SAM" id="Phobius"/>
    </source>
</evidence>
<proteinExistence type="predicted"/>
<reference evidence="3" key="1">
    <citation type="submission" date="2020-10" db="EMBL/GenBank/DDBJ databases">
        <title>Sequencing the genomes of 1000 actinobacteria strains.</title>
        <authorList>
            <person name="Klenk H.-P."/>
        </authorList>
    </citation>
    <scope>NUCLEOTIDE SEQUENCE</scope>
    <source>
        <strain evidence="3">DSM 45354</strain>
    </source>
</reference>
<sequence length="431" mass="44428">MTEPLRPGDPSALGPFTLRERLAWHSAGTVFLGYDAQGRPGVLTVLHAGAAADPAVRDRFGREVDNLAVREPGRVLTAGLRAPVPWVATAHAGNAVDPALRLLAGAAAMPVVDGTGAGPGQVPGTGPHLTPGTPGSDGDAPRPVPLAAQAGVRPANSSRSLAILAVAVVTALAVVVGGAFVIGGFFTTKKGETSAGGSTPTPEFELTVPPPPLPGSTDFTIPIPEPTLSFPGLPSLPTSLPPAIPAPTRSPLASIPAPQPTELDGQNGLVVGPTFGENEPTALQDVNDLPFDFRTPASWDCLPVDTGPPGVLRVACLDQVYANAGLVEEGPGGLIDVTTCPAPCGEVERTQVRDQASVASRTWQRIDSVTEYSEVTVDFEGSTQVSVAMSHVFPSTPGGPNNRHVMVRFAGPPQELRAMQKVINDVRNRTP</sequence>
<accession>A0A927N006</accession>
<gene>
    <name evidence="3" type="ORF">HEB94_006342</name>
</gene>
<feature type="compositionally biased region" description="Low complexity" evidence="1">
    <location>
        <begin position="124"/>
        <end position="134"/>
    </location>
</feature>
<dbReference type="AlphaFoldDB" id="A0A927N006"/>
<evidence type="ECO:0000256" key="1">
    <source>
        <dbReference type="SAM" id="MobiDB-lite"/>
    </source>
</evidence>
<evidence type="ECO:0000313" key="4">
    <source>
        <dbReference type="Proteomes" id="UP000638648"/>
    </source>
</evidence>